<feature type="transmembrane region" description="Helical" evidence="1">
    <location>
        <begin position="37"/>
        <end position="59"/>
    </location>
</feature>
<keyword evidence="3" id="KW-1185">Reference proteome</keyword>
<evidence type="ECO:0000313" key="3">
    <source>
        <dbReference type="Proteomes" id="UP000030700"/>
    </source>
</evidence>
<evidence type="ECO:0008006" key="4">
    <source>
        <dbReference type="Google" id="ProtNLM"/>
    </source>
</evidence>
<dbReference type="HOGENOM" id="CLU_101297_2_0_0"/>
<keyword evidence="1" id="KW-0812">Transmembrane</keyword>
<feature type="transmembrane region" description="Helical" evidence="1">
    <location>
        <begin position="71"/>
        <end position="92"/>
    </location>
</feature>
<gene>
    <name evidence="2" type="ORF">U14_05742</name>
</gene>
<evidence type="ECO:0000313" key="2">
    <source>
        <dbReference type="EMBL" id="GAK54457.1"/>
    </source>
</evidence>
<dbReference type="Proteomes" id="UP000030700">
    <property type="component" value="Unassembled WGS sequence"/>
</dbReference>
<feature type="transmembrane region" description="Helical" evidence="1">
    <location>
        <begin position="138"/>
        <end position="158"/>
    </location>
</feature>
<feature type="transmembrane region" description="Helical" evidence="1">
    <location>
        <begin position="104"/>
        <end position="126"/>
    </location>
</feature>
<protein>
    <recommendedName>
        <fullName evidence="4">Permease</fullName>
    </recommendedName>
</protein>
<keyword evidence="1" id="KW-1133">Transmembrane helix</keyword>
<organism evidence="2">
    <name type="scientific">Candidatus Moduliflexus flocculans</name>
    <dbReference type="NCBI Taxonomy" id="1499966"/>
    <lineage>
        <taxon>Bacteria</taxon>
        <taxon>Candidatus Moduliflexota</taxon>
        <taxon>Candidatus Moduliflexia</taxon>
        <taxon>Candidatus Moduliflexales</taxon>
        <taxon>Candidatus Moduliflexaceae</taxon>
    </lineage>
</organism>
<dbReference type="EMBL" id="DF820461">
    <property type="protein sequence ID" value="GAK54457.1"/>
    <property type="molecule type" value="Genomic_DNA"/>
</dbReference>
<reference evidence="2" key="1">
    <citation type="journal article" date="2015" name="PeerJ">
        <title>First genomic representation of candidate bacterial phylum KSB3 points to enhanced environmental sensing as a trigger of wastewater bulking.</title>
        <authorList>
            <person name="Sekiguchi Y."/>
            <person name="Ohashi A."/>
            <person name="Parks D.H."/>
            <person name="Yamauchi T."/>
            <person name="Tyson G.W."/>
            <person name="Hugenholtz P."/>
        </authorList>
    </citation>
    <scope>NUCLEOTIDE SEQUENCE [LARGE SCALE GENOMIC DNA]</scope>
</reference>
<sequence>MEKGFLTLLITVIIVAVSALANRQKTWQGVQKGVKMLLKLLPSFLTIIILVSVFLGLIPQETLIKYLGKESGISGMAIAAILGSIALIPGFISYPLGAMLLRNGVSYSVIAVFITTLMMVGVLTLPLEIKYFGVKVSLMRNAFSLFGALLIGVIMGGLL</sequence>
<accession>A0A081BSS6</accession>
<keyword evidence="1" id="KW-0472">Membrane</keyword>
<dbReference type="AlphaFoldDB" id="A0A081BSS6"/>
<evidence type="ECO:0000256" key="1">
    <source>
        <dbReference type="SAM" id="Phobius"/>
    </source>
</evidence>
<name>A0A081BSS6_9BACT</name>
<proteinExistence type="predicted"/>
<dbReference type="STRING" id="1499966.U14_05742"/>